<gene>
    <name evidence="1" type="ORF">HHI36_013140</name>
</gene>
<evidence type="ECO:0000313" key="1">
    <source>
        <dbReference type="EMBL" id="KAL3277798.1"/>
    </source>
</evidence>
<keyword evidence="2" id="KW-1185">Reference proteome</keyword>
<dbReference type="EMBL" id="JABFTP020000103">
    <property type="protein sequence ID" value="KAL3277798.1"/>
    <property type="molecule type" value="Genomic_DNA"/>
</dbReference>
<dbReference type="InterPro" id="IPR043128">
    <property type="entry name" value="Rev_trsase/Diguanyl_cyclase"/>
</dbReference>
<dbReference type="Proteomes" id="UP001516400">
    <property type="component" value="Unassembled WGS sequence"/>
</dbReference>
<comment type="caution">
    <text evidence="1">The sequence shown here is derived from an EMBL/GenBank/DDBJ whole genome shotgun (WGS) entry which is preliminary data.</text>
</comment>
<name>A0ABD2NGM5_9CUCU</name>
<evidence type="ECO:0000313" key="2">
    <source>
        <dbReference type="Proteomes" id="UP001516400"/>
    </source>
</evidence>
<reference evidence="1 2" key="1">
    <citation type="journal article" date="2021" name="BMC Biol.">
        <title>Horizontally acquired antibacterial genes associated with adaptive radiation of ladybird beetles.</title>
        <authorList>
            <person name="Li H.S."/>
            <person name="Tang X.F."/>
            <person name="Huang Y.H."/>
            <person name="Xu Z.Y."/>
            <person name="Chen M.L."/>
            <person name="Du X.Y."/>
            <person name="Qiu B.Y."/>
            <person name="Chen P.T."/>
            <person name="Zhang W."/>
            <person name="Slipinski A."/>
            <person name="Escalona H.E."/>
            <person name="Waterhouse R.M."/>
            <person name="Zwick A."/>
            <person name="Pang H."/>
        </authorList>
    </citation>
    <scope>NUCLEOTIDE SEQUENCE [LARGE SCALE GENOMIC DNA]</scope>
    <source>
        <strain evidence="1">SYSU2018</strain>
    </source>
</reference>
<accession>A0ABD2NGM5</accession>
<protein>
    <recommendedName>
        <fullName evidence="3">Reverse transcriptase domain-containing protein</fullName>
    </recommendedName>
</protein>
<proteinExistence type="predicted"/>
<sequence>MSDIEPHVFCSLEDVVIFTQDFAKHLEILEEIFARIRKNLNDVSGSKGRWGVRMQQFDAVIKDREGSEHVLPDMSSRAVPGLDTVNLVAIDDFGVIVDPCYIRMVRRVMKKPPF</sequence>
<dbReference type="Gene3D" id="3.30.70.270">
    <property type="match status" value="1"/>
</dbReference>
<dbReference type="AlphaFoldDB" id="A0ABD2NGM5"/>
<evidence type="ECO:0008006" key="3">
    <source>
        <dbReference type="Google" id="ProtNLM"/>
    </source>
</evidence>
<organism evidence="1 2">
    <name type="scientific">Cryptolaemus montrouzieri</name>
    <dbReference type="NCBI Taxonomy" id="559131"/>
    <lineage>
        <taxon>Eukaryota</taxon>
        <taxon>Metazoa</taxon>
        <taxon>Ecdysozoa</taxon>
        <taxon>Arthropoda</taxon>
        <taxon>Hexapoda</taxon>
        <taxon>Insecta</taxon>
        <taxon>Pterygota</taxon>
        <taxon>Neoptera</taxon>
        <taxon>Endopterygota</taxon>
        <taxon>Coleoptera</taxon>
        <taxon>Polyphaga</taxon>
        <taxon>Cucujiformia</taxon>
        <taxon>Coccinelloidea</taxon>
        <taxon>Coccinellidae</taxon>
        <taxon>Scymninae</taxon>
        <taxon>Scymnini</taxon>
        <taxon>Cryptolaemus</taxon>
    </lineage>
</organism>